<feature type="domain" description="Rcc01698-like C-terminal" evidence="1">
    <location>
        <begin position="37"/>
        <end position="137"/>
    </location>
</feature>
<proteinExistence type="predicted"/>
<gene>
    <name evidence="2" type="ORF">LCGC14_3026120</name>
</gene>
<evidence type="ECO:0000259" key="1">
    <source>
        <dbReference type="Pfam" id="PF23666"/>
    </source>
</evidence>
<evidence type="ECO:0000313" key="2">
    <source>
        <dbReference type="EMBL" id="KKK60263.1"/>
    </source>
</evidence>
<protein>
    <recommendedName>
        <fullName evidence="1">Rcc01698-like C-terminal domain-containing protein</fullName>
    </recommendedName>
</protein>
<organism evidence="2">
    <name type="scientific">marine sediment metagenome</name>
    <dbReference type="NCBI Taxonomy" id="412755"/>
    <lineage>
        <taxon>unclassified sequences</taxon>
        <taxon>metagenomes</taxon>
        <taxon>ecological metagenomes</taxon>
    </lineage>
</organism>
<accession>A0A0F8WU45</accession>
<dbReference type="InterPro" id="IPR056490">
    <property type="entry name" value="Rcc01698_C"/>
</dbReference>
<name>A0A0F8WU45_9ZZZZ</name>
<reference evidence="2" key="1">
    <citation type="journal article" date="2015" name="Nature">
        <title>Complex archaea that bridge the gap between prokaryotes and eukaryotes.</title>
        <authorList>
            <person name="Spang A."/>
            <person name="Saw J.H."/>
            <person name="Jorgensen S.L."/>
            <person name="Zaremba-Niedzwiedzka K."/>
            <person name="Martijn J."/>
            <person name="Lind A.E."/>
            <person name="van Eijk R."/>
            <person name="Schleper C."/>
            <person name="Guy L."/>
            <person name="Ettema T.J."/>
        </authorList>
    </citation>
    <scope>NUCLEOTIDE SEQUENCE</scope>
</reference>
<feature type="non-terminal residue" evidence="2">
    <location>
        <position position="1"/>
    </location>
</feature>
<dbReference type="EMBL" id="LAZR01063056">
    <property type="protein sequence ID" value="KKK60263.1"/>
    <property type="molecule type" value="Genomic_DNA"/>
</dbReference>
<sequence>YAPYIAATAQPWPGSVALYQAGGESNFRLNTILPIRATMGITETELAAARPGVFDYGDGLQVRLHSGQLESVDETALMNGMNLAAIGDGSADQWEVFQFEWAELVAENTYRLTKRLRGQVGTDALIPPVWPRGSRFVLLNDMPAQIASSPNLRQVNQQYRIGPATRSYDDPSYIQHSAAFEGNGLRPLRPCHLQARVETEDVIFNWIRRTRVGGDSWDSFEVPLAEENEQYSVRLLQDGKIFREAITTDPVWRYDAQTRLIDGVMGAFALSVAQISASYGAGPAAQISVAL</sequence>
<comment type="caution">
    <text evidence="2">The sequence shown here is derived from an EMBL/GenBank/DDBJ whole genome shotgun (WGS) entry which is preliminary data.</text>
</comment>
<dbReference type="AlphaFoldDB" id="A0A0F8WU45"/>
<dbReference type="Pfam" id="PF23666">
    <property type="entry name" value="Rcc01698_C"/>
    <property type="match status" value="1"/>
</dbReference>